<feature type="transmembrane region" description="Helical" evidence="7">
    <location>
        <begin position="73"/>
        <end position="91"/>
    </location>
</feature>
<dbReference type="InterPro" id="IPR051539">
    <property type="entry name" value="T4SS-coupling_protein"/>
</dbReference>
<organism evidence="8 9">
    <name type="scientific">Sedimentibacter acidaminivorans</name>
    <dbReference type="NCBI Taxonomy" id="913099"/>
    <lineage>
        <taxon>Bacteria</taxon>
        <taxon>Bacillati</taxon>
        <taxon>Bacillota</taxon>
        <taxon>Tissierellia</taxon>
        <taxon>Sedimentibacter</taxon>
    </lineage>
</organism>
<evidence type="ECO:0000256" key="2">
    <source>
        <dbReference type="ARBA" id="ARBA00008806"/>
    </source>
</evidence>
<comment type="subcellular location">
    <subcellularLocation>
        <location evidence="1">Cell membrane</location>
        <topology evidence="1">Multi-pass membrane protein</topology>
    </subcellularLocation>
</comment>
<dbReference type="Gene3D" id="3.40.50.300">
    <property type="entry name" value="P-loop containing nucleotide triphosphate hydrolases"/>
    <property type="match status" value="1"/>
</dbReference>
<dbReference type="EMBL" id="JAGGKS010000008">
    <property type="protein sequence ID" value="MBP1926712.1"/>
    <property type="molecule type" value="Genomic_DNA"/>
</dbReference>
<dbReference type="RefSeq" id="WP_209512443.1">
    <property type="nucleotide sequence ID" value="NZ_JAGGKS010000008.1"/>
</dbReference>
<reference evidence="8 9" key="1">
    <citation type="submission" date="2021-03" db="EMBL/GenBank/DDBJ databases">
        <title>Genomic Encyclopedia of Type Strains, Phase IV (KMG-IV): sequencing the most valuable type-strain genomes for metagenomic binning, comparative biology and taxonomic classification.</title>
        <authorList>
            <person name="Goeker M."/>
        </authorList>
    </citation>
    <scope>NUCLEOTIDE SEQUENCE [LARGE SCALE GENOMIC DNA]</scope>
    <source>
        <strain evidence="8 9">DSM 24004</strain>
    </source>
</reference>
<sequence>MTEQQRRKNYKLQMIILSVIMFIFVSFVTIHIGAVFNSYEQFDYTMLGKFQDDIDAHIKSTPFFMPQKQDLKIFMFISLLYWAVALYFITLDKKYMFGKEHGTARWAEKEEIKKILDKDENNNIILTETEQMSLNTRKTRKNLNILALGGSGAGKTRFFVKPNIMQANTSYVITDPKGEILRETGALLHQQGYKIKAFNLIDMGYSSRYNPFVYIRTENDVMKLINGLIKNTNPKSGGGNDPFWEKSEIALLQAIFYFMWYELVPEEQNFKTVMELLRYASVKEENEDYESDLDIIFKQLKEVKPQHIAVRQYGIFKQGAGKTTKSILISVGVRLSLFNLESLSDLTIKDELNLETIAHEKTALFVIIPDSDNTFNFLVSMMYGQLFERLYYIADFQTKDGRLKTHVRFMLDEFANIGQIPDFEKKIATMRSREISSTIIIQNMAQLKEIYKDNWESITGNCDSTLFLGGQEQSTLEYISKRLGKETIDTRNINYSKGKQGSTSYNFGIHGRELMQPDEIGRMPDSDCILLIRGMLPFYSKKFDLSKHRNYMYLFEVSEENCFDYSKVRDMENQKDKEEERIKILEGYKMKDFELEIEQIEQMYKNIVFMDEEQQYPFSFDDEIQSFIDENDIEIEEEK</sequence>
<evidence type="ECO:0000256" key="6">
    <source>
        <dbReference type="ARBA" id="ARBA00023136"/>
    </source>
</evidence>
<dbReference type="InterPro" id="IPR027417">
    <property type="entry name" value="P-loop_NTPase"/>
</dbReference>
<evidence type="ECO:0000313" key="9">
    <source>
        <dbReference type="Proteomes" id="UP001519342"/>
    </source>
</evidence>
<evidence type="ECO:0000256" key="4">
    <source>
        <dbReference type="ARBA" id="ARBA00022692"/>
    </source>
</evidence>
<keyword evidence="3" id="KW-1003">Cell membrane</keyword>
<evidence type="ECO:0000256" key="7">
    <source>
        <dbReference type="SAM" id="Phobius"/>
    </source>
</evidence>
<dbReference type="InterPro" id="IPR003688">
    <property type="entry name" value="TraG/VirD4"/>
</dbReference>
<keyword evidence="5 7" id="KW-1133">Transmembrane helix</keyword>
<keyword evidence="4 7" id="KW-0812">Transmembrane</keyword>
<dbReference type="Pfam" id="PF02534">
    <property type="entry name" value="T4SS-DNA_transf"/>
    <property type="match status" value="1"/>
</dbReference>
<evidence type="ECO:0000256" key="1">
    <source>
        <dbReference type="ARBA" id="ARBA00004651"/>
    </source>
</evidence>
<feature type="transmembrane region" description="Helical" evidence="7">
    <location>
        <begin position="12"/>
        <end position="36"/>
    </location>
</feature>
<comment type="similarity">
    <text evidence="2">Belongs to the VirD4/TraG family.</text>
</comment>
<evidence type="ECO:0000313" key="8">
    <source>
        <dbReference type="EMBL" id="MBP1926712.1"/>
    </source>
</evidence>
<evidence type="ECO:0000256" key="5">
    <source>
        <dbReference type="ARBA" id="ARBA00022989"/>
    </source>
</evidence>
<keyword evidence="6 7" id="KW-0472">Membrane</keyword>
<dbReference type="PANTHER" id="PTHR37937:SF1">
    <property type="entry name" value="CONJUGATIVE TRANSFER: DNA TRANSPORT"/>
    <property type="match status" value="1"/>
</dbReference>
<dbReference type="PANTHER" id="PTHR37937">
    <property type="entry name" value="CONJUGATIVE TRANSFER: DNA TRANSPORT"/>
    <property type="match status" value="1"/>
</dbReference>
<proteinExistence type="inferred from homology"/>
<dbReference type="NCBIfam" id="NF045973">
    <property type="entry name" value="conju_CD1115"/>
    <property type="match status" value="1"/>
</dbReference>
<dbReference type="Proteomes" id="UP001519342">
    <property type="component" value="Unassembled WGS sequence"/>
</dbReference>
<keyword evidence="9" id="KW-1185">Reference proteome</keyword>
<dbReference type="SUPFAM" id="SSF52540">
    <property type="entry name" value="P-loop containing nucleoside triphosphate hydrolases"/>
    <property type="match status" value="1"/>
</dbReference>
<dbReference type="CDD" id="cd01127">
    <property type="entry name" value="TrwB_TraG_TraD_VirD4"/>
    <property type="match status" value="1"/>
</dbReference>
<name>A0ABS4GGQ4_9FIRM</name>
<evidence type="ECO:0000256" key="3">
    <source>
        <dbReference type="ARBA" id="ARBA00022475"/>
    </source>
</evidence>
<protein>
    <submittedName>
        <fullName evidence="8">Type IV secretion system protein VirD4</fullName>
    </submittedName>
</protein>
<gene>
    <name evidence="8" type="ORF">J2Z76_002582</name>
</gene>
<comment type="caution">
    <text evidence="8">The sequence shown here is derived from an EMBL/GenBank/DDBJ whole genome shotgun (WGS) entry which is preliminary data.</text>
</comment>
<accession>A0ABS4GGQ4</accession>